<feature type="region of interest" description="Disordered" evidence="1">
    <location>
        <begin position="169"/>
        <end position="231"/>
    </location>
</feature>
<feature type="compositionally biased region" description="Polar residues" evidence="1">
    <location>
        <begin position="83"/>
        <end position="99"/>
    </location>
</feature>
<gene>
    <name evidence="2" type="ORF">PVAG01_04312</name>
</gene>
<comment type="caution">
    <text evidence="2">The sequence shown here is derived from an EMBL/GenBank/DDBJ whole genome shotgun (WGS) entry which is preliminary data.</text>
</comment>
<name>A0ABR4PQ72_9HELO</name>
<reference evidence="2 3" key="1">
    <citation type="submission" date="2024-06" db="EMBL/GenBank/DDBJ databases">
        <title>Complete genome of Phlyctema vagabunda strain 19-DSS-EL-015.</title>
        <authorList>
            <person name="Fiorenzani C."/>
        </authorList>
    </citation>
    <scope>NUCLEOTIDE SEQUENCE [LARGE SCALE GENOMIC DNA]</scope>
    <source>
        <strain evidence="2 3">19-DSS-EL-015</strain>
    </source>
</reference>
<dbReference type="Proteomes" id="UP001629113">
    <property type="component" value="Unassembled WGS sequence"/>
</dbReference>
<feature type="compositionally biased region" description="Basic and acidic residues" evidence="1">
    <location>
        <begin position="117"/>
        <end position="130"/>
    </location>
</feature>
<feature type="region of interest" description="Disordered" evidence="1">
    <location>
        <begin position="463"/>
        <end position="503"/>
    </location>
</feature>
<proteinExistence type="predicted"/>
<feature type="region of interest" description="Disordered" evidence="1">
    <location>
        <begin position="249"/>
        <end position="450"/>
    </location>
</feature>
<feature type="compositionally biased region" description="Acidic residues" evidence="1">
    <location>
        <begin position="269"/>
        <end position="283"/>
    </location>
</feature>
<evidence type="ECO:0000256" key="1">
    <source>
        <dbReference type="SAM" id="MobiDB-lite"/>
    </source>
</evidence>
<feature type="compositionally biased region" description="Basic and acidic residues" evidence="1">
    <location>
        <begin position="464"/>
        <end position="474"/>
    </location>
</feature>
<feature type="region of interest" description="Disordered" evidence="1">
    <location>
        <begin position="74"/>
        <end position="131"/>
    </location>
</feature>
<accession>A0ABR4PQ72</accession>
<dbReference type="EMBL" id="JBFCZG010000003">
    <property type="protein sequence ID" value="KAL3425031.1"/>
    <property type="molecule type" value="Genomic_DNA"/>
</dbReference>
<protein>
    <submittedName>
        <fullName evidence="2">Uncharacterized protein</fullName>
    </submittedName>
</protein>
<sequence length="611" mass="66803">MDEASKLVTDLQTRLQELDRKVWLYRRDMASEFTKYTEDLLRNVPQDISEKVSKAIATSMKDCEALHPGFSDLLDSSAPGTDANGTQKSTPLNLQTSTVVKAAAARREDKNDNDESEVPRSPHEREKEFRGLFTPSYLPLLESTNRNERRWGDEISSVSVTDKAKGKQIENMSVDVGTNTSRSLAATPEPLRPTTPKRRNTDEVSIASTGSDGPIRRSALRRTASSPKVHSPRRVRFEVAGEEVLPTVSPVNDSILSPDAGSEYSSFGDSDDECGSEQVENIEDLPPKRISSSQALRALSRGPLEDDGTKWTVVSAPPDGSPSIPIENGQSRGSSTDDLHTTNEGLQRIPELPEVPESFVQPPSSNGSKTKNSTVAEIEIQDQVAEDSSEDEGLDMKSRRPAKKQPAVLNNATTSRESNGETRTDAIIVPTADQNTGHMTGSIDNSSSQDYLKFQDDDDVLFQFDEHAGEERRPIVANEDDAESDADADATASEQVPLNLSQYSRSPARSILWPATSTPKGSIQPQSWKGHPFSEPVVNPELHDKVASLGAVHSFVGSVDGRTGLDESDMMQSFRESLKYGSTGSFSGTPRSMSERMMLEDLMEAEEGKTE</sequence>
<keyword evidence="3" id="KW-1185">Reference proteome</keyword>
<evidence type="ECO:0000313" key="2">
    <source>
        <dbReference type="EMBL" id="KAL3425031.1"/>
    </source>
</evidence>
<feature type="compositionally biased region" description="Polar residues" evidence="1">
    <location>
        <begin position="361"/>
        <end position="375"/>
    </location>
</feature>
<organism evidence="2 3">
    <name type="scientific">Phlyctema vagabunda</name>
    <dbReference type="NCBI Taxonomy" id="108571"/>
    <lineage>
        <taxon>Eukaryota</taxon>
        <taxon>Fungi</taxon>
        <taxon>Dikarya</taxon>
        <taxon>Ascomycota</taxon>
        <taxon>Pezizomycotina</taxon>
        <taxon>Leotiomycetes</taxon>
        <taxon>Helotiales</taxon>
        <taxon>Dermateaceae</taxon>
        <taxon>Phlyctema</taxon>
    </lineage>
</organism>
<evidence type="ECO:0000313" key="3">
    <source>
        <dbReference type="Proteomes" id="UP001629113"/>
    </source>
</evidence>
<feature type="compositionally biased region" description="Acidic residues" evidence="1">
    <location>
        <begin position="478"/>
        <end position="488"/>
    </location>
</feature>
<feature type="compositionally biased region" description="Polar residues" evidence="1">
    <location>
        <begin position="432"/>
        <end position="450"/>
    </location>
</feature>
<feature type="compositionally biased region" description="Acidic residues" evidence="1">
    <location>
        <begin position="384"/>
        <end position="393"/>
    </location>
</feature>
<feature type="compositionally biased region" description="Polar residues" evidence="1">
    <location>
        <begin position="408"/>
        <end position="417"/>
    </location>
</feature>